<evidence type="ECO:0000256" key="1">
    <source>
        <dbReference type="SAM" id="Phobius"/>
    </source>
</evidence>
<reference evidence="2 3" key="1">
    <citation type="submission" date="2024-11" db="EMBL/GenBank/DDBJ databases">
        <authorList>
            <person name="Lucas J.A."/>
        </authorList>
    </citation>
    <scope>NUCLEOTIDE SEQUENCE [LARGE SCALE GENOMIC DNA]</scope>
    <source>
        <strain evidence="2 3">Z 5.4</strain>
    </source>
</reference>
<dbReference type="PRINTS" id="PR00173">
    <property type="entry name" value="EDTRNSPORT"/>
</dbReference>
<evidence type="ECO:0000313" key="2">
    <source>
        <dbReference type="EMBL" id="MFK9092002.1"/>
    </source>
</evidence>
<dbReference type="PANTHER" id="PTHR30569">
    <property type="entry name" value="CYTOSINE TRANSPORTER CODB"/>
    <property type="match status" value="1"/>
</dbReference>
<feature type="transmembrane region" description="Helical" evidence="1">
    <location>
        <begin position="290"/>
        <end position="315"/>
    </location>
</feature>
<evidence type="ECO:0000313" key="3">
    <source>
        <dbReference type="Proteomes" id="UP001623041"/>
    </source>
</evidence>
<dbReference type="Proteomes" id="UP001623041">
    <property type="component" value="Unassembled WGS sequence"/>
</dbReference>
<feature type="transmembrane region" description="Helical" evidence="1">
    <location>
        <begin position="212"/>
        <end position="231"/>
    </location>
</feature>
<keyword evidence="1" id="KW-1133">Transmembrane helix</keyword>
<dbReference type="PANTHER" id="PTHR30569:SF0">
    <property type="entry name" value="CYTOSINE PERMEASE"/>
    <property type="match status" value="1"/>
</dbReference>
<feature type="transmembrane region" description="Helical" evidence="1">
    <location>
        <begin position="60"/>
        <end position="81"/>
    </location>
</feature>
<accession>A0ABW8RH87</accession>
<feature type="transmembrane region" description="Helical" evidence="1">
    <location>
        <begin position="102"/>
        <end position="126"/>
    </location>
</feature>
<gene>
    <name evidence="2" type="ORF">ACJEBI_10970</name>
</gene>
<name>A0ABW8RH87_9BACI</name>
<dbReference type="Gene3D" id="1.10.4160.10">
    <property type="entry name" value="Hydantoin permease"/>
    <property type="match status" value="1"/>
</dbReference>
<sequence length="470" mass="50479">MASFVDLKQKMDDHALERIPENERKSWIQLSNNTMGVCSTIVIMMFGALATFSAGMKLGLLAGVVSVIIGTIIGFLIGNIARKEGLSSTVITRYYGFGVKGSLVSAIVFGFMVLGFLALENALLYYGVLFFFNMEPTLLNAIVIYGIFTLAWIALALFGINLVYKVAGVTLVGLVIVLLYMIINAMGFSGISAGEVMSFSRQFGPSEGIMDFVFAVNILIGSTGGLALTAADSCRYARTRKDVLLTNLTGMLVMNIGMVIAGGAIAYIGMGKVVDHYVATRGLSPEEASAIALNDMGGFFIILAGAIGFIILFLANGKAQVLNTYSGSLALTNIFSAFGWRGNRALFVVLCNIIALIMISMNILGLVEQWLGILGVLTTCTATIVIIDYYWVKKITHREVGAHVSDTVNIAGVLTLIIATILALTTNFIPMPFVTSTIISIILYPLLRLYVFKPNLTLSQHDPSGSQLKA</sequence>
<feature type="transmembrane region" description="Helical" evidence="1">
    <location>
        <begin position="243"/>
        <end position="270"/>
    </location>
</feature>
<feature type="transmembrane region" description="Helical" evidence="1">
    <location>
        <begin position="34"/>
        <end position="54"/>
    </location>
</feature>
<protein>
    <submittedName>
        <fullName evidence="2">Purine-cytosine permease family protein</fullName>
    </submittedName>
</protein>
<feature type="transmembrane region" description="Helical" evidence="1">
    <location>
        <begin position="370"/>
        <end position="392"/>
    </location>
</feature>
<keyword evidence="1" id="KW-0472">Membrane</keyword>
<dbReference type="InterPro" id="IPR030191">
    <property type="entry name" value="CodB"/>
</dbReference>
<keyword evidence="3" id="KW-1185">Reference proteome</keyword>
<comment type="caution">
    <text evidence="2">The sequence shown here is derived from an EMBL/GenBank/DDBJ whole genome shotgun (WGS) entry which is preliminary data.</text>
</comment>
<organism evidence="2 3">
    <name type="scientific">Bacillus salipaludis</name>
    <dbReference type="NCBI Taxonomy" id="2547811"/>
    <lineage>
        <taxon>Bacteria</taxon>
        <taxon>Bacillati</taxon>
        <taxon>Bacillota</taxon>
        <taxon>Bacilli</taxon>
        <taxon>Bacillales</taxon>
        <taxon>Bacillaceae</taxon>
        <taxon>Bacillus</taxon>
    </lineage>
</organism>
<dbReference type="EMBL" id="JBJHQH010000006">
    <property type="protein sequence ID" value="MFK9092002.1"/>
    <property type="molecule type" value="Genomic_DNA"/>
</dbReference>
<feature type="transmembrane region" description="Helical" evidence="1">
    <location>
        <begin position="404"/>
        <end position="425"/>
    </location>
</feature>
<dbReference type="RefSeq" id="WP_406580606.1">
    <property type="nucleotide sequence ID" value="NZ_JBJHQH010000006.1"/>
</dbReference>
<proteinExistence type="predicted"/>
<feature type="transmembrane region" description="Helical" evidence="1">
    <location>
        <begin position="171"/>
        <end position="192"/>
    </location>
</feature>
<feature type="transmembrane region" description="Helical" evidence="1">
    <location>
        <begin position="138"/>
        <end position="164"/>
    </location>
</feature>
<feature type="transmembrane region" description="Helical" evidence="1">
    <location>
        <begin position="431"/>
        <end position="451"/>
    </location>
</feature>
<feature type="transmembrane region" description="Helical" evidence="1">
    <location>
        <begin position="345"/>
        <end position="364"/>
    </location>
</feature>
<keyword evidence="1" id="KW-0812">Transmembrane</keyword>